<evidence type="ECO:0000313" key="3">
    <source>
        <dbReference type="Proteomes" id="UP001281761"/>
    </source>
</evidence>
<feature type="region of interest" description="Disordered" evidence="1">
    <location>
        <begin position="72"/>
        <end position="96"/>
    </location>
</feature>
<proteinExistence type="predicted"/>
<feature type="compositionally biased region" description="Basic and acidic residues" evidence="1">
    <location>
        <begin position="84"/>
        <end position="96"/>
    </location>
</feature>
<evidence type="ECO:0000313" key="2">
    <source>
        <dbReference type="EMBL" id="KAK2960747.1"/>
    </source>
</evidence>
<keyword evidence="3" id="KW-1185">Reference proteome</keyword>
<sequence length="316" mass="35376">MSLFDGGTLQRYDHIQRPVKNLLTHVRDATDRPYVMVNISFTSLFSSRHRDDRQSHSQWSVFSQFTSNPRKYPELTFPGGSDSLGERDAQSEAEGGKECDCLSSERTMVAGHTTADEESEHQECGTDRLRCSTLNSALSSALSHSLSTHIDIAGLKTDSCSIFGRNCDDEQDRPHTLLRLVDVLARSFQSHFKSFPRLQRNFLADRMRHRDANYDQSQRDVPSLGSAIVLRLGSSLSSDTTSLFLSVTSNPAGSLIFVESVDISSTAQLPSFVLLKTTMEPLPSRLFTDEEKKRFIGKVDGKNAESLLFFWFPHSA</sequence>
<name>A0ABQ9YAE6_9EUKA</name>
<dbReference type="EMBL" id="JARBJD010000020">
    <property type="protein sequence ID" value="KAK2960747.1"/>
    <property type="molecule type" value="Genomic_DNA"/>
</dbReference>
<accession>A0ABQ9YAE6</accession>
<dbReference type="Proteomes" id="UP001281761">
    <property type="component" value="Unassembled WGS sequence"/>
</dbReference>
<reference evidence="2 3" key="1">
    <citation type="journal article" date="2022" name="bioRxiv">
        <title>Genomics of Preaxostyla Flagellates Illuminates Evolutionary Transitions and the Path Towards Mitochondrial Loss.</title>
        <authorList>
            <person name="Novak L.V.F."/>
            <person name="Treitli S.C."/>
            <person name="Pyrih J."/>
            <person name="Halakuc P."/>
            <person name="Pipaliya S.V."/>
            <person name="Vacek V."/>
            <person name="Brzon O."/>
            <person name="Soukal P."/>
            <person name="Eme L."/>
            <person name="Dacks J.B."/>
            <person name="Karnkowska A."/>
            <person name="Elias M."/>
            <person name="Hampl V."/>
        </authorList>
    </citation>
    <scope>NUCLEOTIDE SEQUENCE [LARGE SCALE GENOMIC DNA]</scope>
    <source>
        <strain evidence="2">NAU3</strain>
        <tissue evidence="2">Gut</tissue>
    </source>
</reference>
<evidence type="ECO:0000256" key="1">
    <source>
        <dbReference type="SAM" id="MobiDB-lite"/>
    </source>
</evidence>
<comment type="caution">
    <text evidence="2">The sequence shown here is derived from an EMBL/GenBank/DDBJ whole genome shotgun (WGS) entry which is preliminary data.</text>
</comment>
<gene>
    <name evidence="2" type="ORF">BLNAU_4143</name>
</gene>
<protein>
    <submittedName>
        <fullName evidence="2">Uncharacterized protein</fullName>
    </submittedName>
</protein>
<organism evidence="2 3">
    <name type="scientific">Blattamonas nauphoetae</name>
    <dbReference type="NCBI Taxonomy" id="2049346"/>
    <lineage>
        <taxon>Eukaryota</taxon>
        <taxon>Metamonada</taxon>
        <taxon>Preaxostyla</taxon>
        <taxon>Oxymonadida</taxon>
        <taxon>Blattamonas</taxon>
    </lineage>
</organism>